<dbReference type="RefSeq" id="WP_045778269.1">
    <property type="nucleotide sequence ID" value="NZ_LAJX01000029.1"/>
</dbReference>
<accession>A0A0F3ILG6</accession>
<comment type="caution">
    <text evidence="1">The sequence shown here is derived from an EMBL/GenBank/DDBJ whole genome shotgun (WGS) entry which is preliminary data.</text>
</comment>
<dbReference type="InterPro" id="IPR010260">
    <property type="entry name" value="AlpA"/>
</dbReference>
<gene>
    <name evidence="1" type="ORF">VZ94_04175</name>
</gene>
<reference evidence="1 2" key="2">
    <citation type="journal article" date="2016" name="Microb. Ecol.">
        <title>Genome Characteristics of a Novel Type I Methanotroph (Sn10-6) Isolated from a Flooded Indian Rice Field.</title>
        <authorList>
            <person name="Rahalkar M.C."/>
            <person name="Pandit P.S."/>
            <person name="Dhakephalkar P.K."/>
            <person name="Pore S."/>
            <person name="Arora P."/>
            <person name="Kapse N."/>
        </authorList>
    </citation>
    <scope>NUCLEOTIDE SEQUENCE [LARGE SCALE GENOMIC DNA]</scope>
    <source>
        <strain evidence="1 2">Sn10-6</strain>
    </source>
</reference>
<dbReference type="Gene3D" id="1.10.238.160">
    <property type="match status" value="1"/>
</dbReference>
<keyword evidence="2" id="KW-1185">Reference proteome</keyword>
<organism evidence="1 2">
    <name type="scientific">Methylocucumis oryzae</name>
    <dbReference type="NCBI Taxonomy" id="1632867"/>
    <lineage>
        <taxon>Bacteria</taxon>
        <taxon>Pseudomonadati</taxon>
        <taxon>Pseudomonadota</taxon>
        <taxon>Gammaproteobacteria</taxon>
        <taxon>Methylococcales</taxon>
        <taxon>Methylococcaceae</taxon>
        <taxon>Methylocucumis</taxon>
    </lineage>
</organism>
<dbReference type="Proteomes" id="UP000033684">
    <property type="component" value="Unassembled WGS sequence"/>
</dbReference>
<name>A0A0F3ILG6_9GAMM</name>
<evidence type="ECO:0008006" key="3">
    <source>
        <dbReference type="Google" id="ProtNLM"/>
    </source>
</evidence>
<dbReference type="PANTHER" id="PTHR36154">
    <property type="entry name" value="DNA-BINDING TRANSCRIPTIONAL ACTIVATOR ALPA"/>
    <property type="match status" value="1"/>
</dbReference>
<dbReference type="PANTHER" id="PTHR36154:SF1">
    <property type="entry name" value="DNA-BINDING TRANSCRIPTIONAL ACTIVATOR ALPA"/>
    <property type="match status" value="1"/>
</dbReference>
<evidence type="ECO:0000313" key="2">
    <source>
        <dbReference type="Proteomes" id="UP000033684"/>
    </source>
</evidence>
<protein>
    <recommendedName>
        <fullName evidence="3">AlpA family transcriptional regulator</fullName>
    </recommendedName>
</protein>
<sequence length="68" mass="7620">MSKSNKIIRLPVTIQKTGLSRSTIYSLLKAGKFPKQIQLSPRTMGFLESEVDQWLADKASARHEEMGA</sequence>
<proteinExistence type="predicted"/>
<dbReference type="InterPro" id="IPR052931">
    <property type="entry name" value="Prophage_regulatory_activator"/>
</dbReference>
<dbReference type="OrthoDB" id="8455288at2"/>
<reference evidence="2" key="1">
    <citation type="submission" date="2015-03" db="EMBL/GenBank/DDBJ databases">
        <title>Draft genome sequence of a novel methanotroph (Sn10-6) isolated from flooded ricefield rhizosphere in India.</title>
        <authorList>
            <person name="Pandit P.S."/>
            <person name="Pore S.D."/>
            <person name="Arora P."/>
            <person name="Kapse N.G."/>
            <person name="Dhakephalkar P.K."/>
            <person name="Rahalkar M.C."/>
        </authorList>
    </citation>
    <scope>NUCLEOTIDE SEQUENCE [LARGE SCALE GENOMIC DNA]</scope>
    <source>
        <strain evidence="2">Sn10-6</strain>
    </source>
</reference>
<dbReference type="Pfam" id="PF05930">
    <property type="entry name" value="Phage_AlpA"/>
    <property type="match status" value="1"/>
</dbReference>
<dbReference type="EMBL" id="LAJX01000029">
    <property type="protein sequence ID" value="KJV07551.1"/>
    <property type="molecule type" value="Genomic_DNA"/>
</dbReference>
<evidence type="ECO:0000313" key="1">
    <source>
        <dbReference type="EMBL" id="KJV07551.1"/>
    </source>
</evidence>
<dbReference type="AlphaFoldDB" id="A0A0F3ILG6"/>